<dbReference type="SUPFAM" id="SSF56601">
    <property type="entry name" value="beta-lactamase/transpeptidase-like"/>
    <property type="match status" value="1"/>
</dbReference>
<dbReference type="GO" id="GO:0016787">
    <property type="term" value="F:hydrolase activity"/>
    <property type="evidence" value="ECO:0007669"/>
    <property type="project" value="UniProtKB-KW"/>
</dbReference>
<gene>
    <name evidence="2" type="ORF">WCD74_17940</name>
</gene>
<dbReference type="InterPro" id="IPR012338">
    <property type="entry name" value="Beta-lactam/transpept-like"/>
</dbReference>
<dbReference type="EMBL" id="JBBEGN010000008">
    <property type="protein sequence ID" value="MEJ2869660.1"/>
    <property type="molecule type" value="Genomic_DNA"/>
</dbReference>
<evidence type="ECO:0000313" key="3">
    <source>
        <dbReference type="Proteomes" id="UP001385809"/>
    </source>
</evidence>
<sequence>MSTVEEVVAAADVPGIVALTARGDDVRVTTAGSRSVGGEPVRRDSLFRIASITKPVMASLAERLLDDGVLELDEPVDRLLPELARPRVLRAPDAALDDTVPADRPITVRDVLTYTAGFGMTLEMFGEPTWPWTAAVTAGRLNLIGPPDPDLPPDQDAWLAELAELPLLAQPGERWLYHGSGQLLGVLLARVAGQWLPELLAERVTGPLGMVDTAFWTTDTDRLVTAYSGEEVFDAPDGKWTRPPAFPDAAAGLVSTVDDLFAFARSVRDRPPMTREQLTPAQRESAHASGFLEPELSWGYGVSVTVDGPRAGSVGWAGGLGTSWHVDPARDLTVVVLTQKLFTGPDDIALHTRVVDAAYAELAPS</sequence>
<accession>A0ABU8MQR5</accession>
<dbReference type="InterPro" id="IPR050789">
    <property type="entry name" value="Diverse_Enzym_Activities"/>
</dbReference>
<protein>
    <submittedName>
        <fullName evidence="2">Serine hydrolase domain-containing protein</fullName>
        <ecNumber evidence="2">3.1.1.103</ecNumber>
    </submittedName>
</protein>
<organism evidence="2 3">
    <name type="scientific">Actinomycetospora aurantiaca</name>
    <dbReference type="NCBI Taxonomy" id="3129233"/>
    <lineage>
        <taxon>Bacteria</taxon>
        <taxon>Bacillati</taxon>
        <taxon>Actinomycetota</taxon>
        <taxon>Actinomycetes</taxon>
        <taxon>Pseudonocardiales</taxon>
        <taxon>Pseudonocardiaceae</taxon>
        <taxon>Actinomycetospora</taxon>
    </lineage>
</organism>
<dbReference type="InterPro" id="IPR001466">
    <property type="entry name" value="Beta-lactam-related"/>
</dbReference>
<keyword evidence="2" id="KW-0378">Hydrolase</keyword>
<evidence type="ECO:0000259" key="1">
    <source>
        <dbReference type="Pfam" id="PF00144"/>
    </source>
</evidence>
<comment type="caution">
    <text evidence="2">The sequence shown here is derived from an EMBL/GenBank/DDBJ whole genome shotgun (WGS) entry which is preliminary data.</text>
</comment>
<proteinExistence type="predicted"/>
<dbReference type="Proteomes" id="UP001385809">
    <property type="component" value="Unassembled WGS sequence"/>
</dbReference>
<evidence type="ECO:0000313" key="2">
    <source>
        <dbReference type="EMBL" id="MEJ2869660.1"/>
    </source>
</evidence>
<dbReference type="Gene3D" id="3.40.710.10">
    <property type="entry name" value="DD-peptidase/beta-lactamase superfamily"/>
    <property type="match status" value="1"/>
</dbReference>
<keyword evidence="3" id="KW-1185">Reference proteome</keyword>
<reference evidence="2 3" key="1">
    <citation type="submission" date="2024-03" db="EMBL/GenBank/DDBJ databases">
        <title>Actinomycetospora sp. OC33-EN08, a novel actinomycete isolated from wild orchid (Aerides multiflora).</title>
        <authorList>
            <person name="Suriyachadkun C."/>
        </authorList>
    </citation>
    <scope>NUCLEOTIDE SEQUENCE [LARGE SCALE GENOMIC DNA]</scope>
    <source>
        <strain evidence="2 3">OC33-EN08</strain>
    </source>
</reference>
<dbReference type="EC" id="3.1.1.103" evidence="2"/>
<dbReference type="PANTHER" id="PTHR43283">
    <property type="entry name" value="BETA-LACTAMASE-RELATED"/>
    <property type="match status" value="1"/>
</dbReference>
<dbReference type="RefSeq" id="WP_337696231.1">
    <property type="nucleotide sequence ID" value="NZ_JBBEGN010000008.1"/>
</dbReference>
<dbReference type="PANTHER" id="PTHR43283:SF3">
    <property type="entry name" value="BETA-LACTAMASE FAMILY PROTEIN (AFU_ORTHOLOGUE AFUA_5G07500)"/>
    <property type="match status" value="1"/>
</dbReference>
<feature type="domain" description="Beta-lactamase-related" evidence="1">
    <location>
        <begin position="3"/>
        <end position="358"/>
    </location>
</feature>
<name>A0ABU8MQR5_9PSEU</name>
<dbReference type="Pfam" id="PF00144">
    <property type="entry name" value="Beta-lactamase"/>
    <property type="match status" value="1"/>
</dbReference>